<name>A0A8J8PH64_9ARCH</name>
<comment type="caution">
    <text evidence="1">The sequence shown here is derived from an EMBL/GenBank/DDBJ whole genome shotgun (WGS) entry which is preliminary data.</text>
</comment>
<protein>
    <submittedName>
        <fullName evidence="1">Uncharacterized protein</fullName>
    </submittedName>
</protein>
<evidence type="ECO:0000313" key="1">
    <source>
        <dbReference type="EMBL" id="TQS84577.1"/>
    </source>
</evidence>
<sequence length="154" mass="17508">MNMYDGFNEAQTSCRIALHYLNEVDDLLASACREPLDIKQYKEMYKSLTAVLKSSKYVLNTLNLDFGFRPSDLVIYRNAVFTKVRSRSDLHVEHRVGDDTFAVHFCGNDLNVAVEDLDALISCLTEFKQELGLDEHIYSMQTVNEVCGSVGVER</sequence>
<dbReference type="AlphaFoldDB" id="A0A8J8PH64"/>
<dbReference type="EMBL" id="LVVT01000001">
    <property type="protein sequence ID" value="TQS84577.1"/>
    <property type="molecule type" value="Genomic_DNA"/>
</dbReference>
<accession>A0A8J8PH64</accession>
<proteinExistence type="predicted"/>
<organism evidence="1 2">
    <name type="scientific">Candidatus Methanomassiliicoccus intestinalis</name>
    <dbReference type="NCBI Taxonomy" id="1406512"/>
    <lineage>
        <taxon>Archaea</taxon>
        <taxon>Methanobacteriati</taxon>
        <taxon>Thermoplasmatota</taxon>
        <taxon>Thermoplasmata</taxon>
        <taxon>Methanomassiliicoccales</taxon>
        <taxon>Methanomassiliicoccaceae</taxon>
        <taxon>Methanomassiliicoccus</taxon>
    </lineage>
</organism>
<dbReference type="Proteomes" id="UP000752814">
    <property type="component" value="Unassembled WGS sequence"/>
</dbReference>
<evidence type="ECO:0000313" key="2">
    <source>
        <dbReference type="Proteomes" id="UP000752814"/>
    </source>
</evidence>
<reference evidence="1" key="1">
    <citation type="submission" date="2016-03" db="EMBL/GenBank/DDBJ databases">
        <authorList>
            <person name="Borrel G."/>
            <person name="Mccann A."/>
            <person name="O'Toole P.W."/>
        </authorList>
    </citation>
    <scope>NUCLEOTIDE SEQUENCE</scope>
    <source>
        <strain evidence="1">183</strain>
    </source>
</reference>
<gene>
    <name evidence="1" type="ORF">A3207_00610</name>
</gene>